<dbReference type="KEGG" id="prf:PeribacterA2_0818"/>
<reference evidence="3" key="1">
    <citation type="submission" date="2015-10" db="EMBL/GenBank/DDBJ databases">
        <title>Analysis of five complete genome sequences for members of the class Peribacteria in the recently recognized Peregrinibacteria bacterial phylum.</title>
        <authorList>
            <person name="Anantharaman K."/>
            <person name="Brown C.T."/>
            <person name="Burstein D."/>
            <person name="Castelle C.J."/>
            <person name="Probst A.J."/>
            <person name="Thomas B.C."/>
            <person name="Williams K.H."/>
            <person name="Banfield J.F."/>
        </authorList>
    </citation>
    <scope>NUCLEOTIDE SEQUENCE [LARGE SCALE GENOMIC DNA]</scope>
</reference>
<keyword evidence="1" id="KW-1133">Transmembrane helix</keyword>
<dbReference type="InterPro" id="IPR051203">
    <property type="entry name" value="Polysaccharide_Synthase-Rel"/>
</dbReference>
<proteinExistence type="predicted"/>
<feature type="transmembrane region" description="Helical" evidence="1">
    <location>
        <begin position="76"/>
        <end position="96"/>
    </location>
</feature>
<gene>
    <name evidence="2" type="ORF">PeribacterD1_0819</name>
</gene>
<name>A0A0S1SJ23_9BACT</name>
<protein>
    <submittedName>
        <fullName evidence="2">Uncharacterized protein</fullName>
    </submittedName>
</protein>
<accession>A0A0S1SIS0</accession>
<evidence type="ECO:0000256" key="1">
    <source>
        <dbReference type="SAM" id="Phobius"/>
    </source>
</evidence>
<accession>A0A0S1SJ23</accession>
<dbReference type="AlphaFoldDB" id="A0A0S1SJ23"/>
<evidence type="ECO:0000313" key="2">
    <source>
        <dbReference type="EMBL" id="ALM13488.1"/>
    </source>
</evidence>
<dbReference type="PANTHER" id="PTHR43318">
    <property type="entry name" value="UDP-N-ACETYLGLUCOSAMINE 4,6-DEHYDRATASE"/>
    <property type="match status" value="1"/>
</dbReference>
<feature type="transmembrane region" description="Helical" evidence="1">
    <location>
        <begin position="108"/>
        <end position="128"/>
    </location>
</feature>
<feature type="transmembrane region" description="Helical" evidence="1">
    <location>
        <begin position="7"/>
        <end position="28"/>
    </location>
</feature>
<accession>A0A0S1SUU9</accession>
<organism evidence="2 3">
    <name type="scientific">Candidatus Peribacter riflensis</name>
    <dbReference type="NCBI Taxonomy" id="1735162"/>
    <lineage>
        <taxon>Bacteria</taxon>
        <taxon>Candidatus Peregrinibacteriota</taxon>
        <taxon>Candidatus Peribacteria</taxon>
        <taxon>Candidatus Peribacterales</taxon>
        <taxon>Candidatus Peribacteraceae</taxon>
        <taxon>Candidatus Peribacter</taxon>
    </lineage>
</organism>
<keyword evidence="1" id="KW-0472">Membrane</keyword>
<reference evidence="2 3" key="2">
    <citation type="journal article" date="2016" name="PeerJ">
        <title>Analysis of five complete genome sequences for members of the class Peribacteria in the recently recognized Peregrinibacteria bacterial phylum.</title>
        <authorList>
            <person name="Anantharaman K."/>
            <person name="Brown C.T."/>
            <person name="Burstein D."/>
            <person name="Castelle C.J."/>
            <person name="Probst A.J."/>
            <person name="Thomas B.C."/>
            <person name="Williams K.H."/>
            <person name="Banfield J.F."/>
        </authorList>
    </citation>
    <scope>NUCLEOTIDE SEQUENCE [LARGE SCALE GENOMIC DNA]</scope>
    <source>
        <strain evidence="2">RIFOXYD1_FULL_PER-ii_59_16</strain>
    </source>
</reference>
<dbReference type="EMBL" id="CP013065">
    <property type="protein sequence ID" value="ALM13488.1"/>
    <property type="molecule type" value="Genomic_DNA"/>
</dbReference>
<dbReference type="Gene3D" id="3.40.50.720">
    <property type="entry name" value="NAD(P)-binding Rossmann-like Domain"/>
    <property type="match status" value="1"/>
</dbReference>
<feature type="transmembrane region" description="Helical" evidence="1">
    <location>
        <begin position="40"/>
        <end position="64"/>
    </location>
</feature>
<dbReference type="PANTHER" id="PTHR43318:SF2">
    <property type="entry name" value="UDP-N-ACETYLGLUCOSAMINE 4,6-DEHYDRATASE (INVERTING)"/>
    <property type="match status" value="1"/>
</dbReference>
<sequence length="269" mass="30796">MRPRLLLLLWLLTDLLLFVALYAVAYFIRVGWIFSSNFPFAPFFTTTVTVAPLWLLVLATTRTFALTRNQRTLRNAAYIAYAALVGVALFTLAYYFRFKDSFQGVSRLLLLEAFVLTAGGTWLWHLVFDTFRRMILRRFPPSFPTLIIGVTREAQALIAQLRQHRNPLVPVAILDGHGSQEREIHGVPVLGKLDRLEEILVEKRITHLIQCSDLEQTLNLLSACQRRSITYMLLPSVLGIVERDERVESLEGHPVTVVAPEKRGGWFFR</sequence>
<dbReference type="Proteomes" id="UP000069135">
    <property type="component" value="Chromosome"/>
</dbReference>
<dbReference type="Pfam" id="PF13727">
    <property type="entry name" value="CoA_binding_3"/>
    <property type="match status" value="1"/>
</dbReference>
<keyword evidence="1" id="KW-0812">Transmembrane</keyword>
<dbReference type="STRING" id="1735162.PeribacterB2_0820"/>
<accession>A0A0S1SXA1</accession>
<evidence type="ECO:0000313" key="3">
    <source>
        <dbReference type="Proteomes" id="UP000069135"/>
    </source>
</evidence>
<accession>A0A0S1SN57</accession>